<keyword evidence="4" id="KW-1185">Reference proteome</keyword>
<evidence type="ECO:0000256" key="1">
    <source>
        <dbReference type="ARBA" id="ARBA00006817"/>
    </source>
</evidence>
<gene>
    <name evidence="3" type="ORF">M6D93_04240</name>
</gene>
<protein>
    <submittedName>
        <fullName evidence="3">SRPBCC domain-containing protein</fullName>
    </submittedName>
</protein>
<dbReference type="InterPro" id="IPR013538">
    <property type="entry name" value="ASHA1/2-like_C"/>
</dbReference>
<evidence type="ECO:0000313" key="3">
    <source>
        <dbReference type="EMBL" id="UQX89218.1"/>
    </source>
</evidence>
<evidence type="ECO:0000259" key="2">
    <source>
        <dbReference type="Pfam" id="PF08327"/>
    </source>
</evidence>
<reference evidence="3" key="1">
    <citation type="journal article" date="2018" name="Int. J. Syst. Evol. Microbiol.">
        <title>Jatrophihabitans telluris sp. nov., isolated from sediment soil of lava forest wetlands and the emended description of the genus Jatrophihabitans.</title>
        <authorList>
            <person name="Lee K.C."/>
            <person name="Suh M.K."/>
            <person name="Eom M.K."/>
            <person name="Kim K.K."/>
            <person name="Kim J.S."/>
            <person name="Kim D.S."/>
            <person name="Ko S.H."/>
            <person name="Shin Y.K."/>
            <person name="Lee J.S."/>
        </authorList>
    </citation>
    <scope>NUCLEOTIDE SEQUENCE</scope>
    <source>
        <strain evidence="3">N237</strain>
    </source>
</reference>
<dbReference type="SUPFAM" id="SSF55961">
    <property type="entry name" value="Bet v1-like"/>
    <property type="match status" value="1"/>
</dbReference>
<name>A0ABY4R0U8_9ACTN</name>
<dbReference type="InterPro" id="IPR023393">
    <property type="entry name" value="START-like_dom_sf"/>
</dbReference>
<accession>A0ABY4R0U8</accession>
<proteinExistence type="inferred from homology"/>
<reference evidence="3" key="2">
    <citation type="submission" date="2022-05" db="EMBL/GenBank/DDBJ databases">
        <authorList>
            <person name="Kim J.-S."/>
            <person name="Lee K."/>
            <person name="Suh M."/>
            <person name="Eom M."/>
            <person name="Kim J.-S."/>
            <person name="Kim D.-S."/>
            <person name="Ko S.-H."/>
            <person name="Shin Y."/>
            <person name="Lee J.-S."/>
        </authorList>
    </citation>
    <scope>NUCLEOTIDE SEQUENCE</scope>
    <source>
        <strain evidence="3">N237</strain>
    </source>
</reference>
<evidence type="ECO:0000313" key="4">
    <source>
        <dbReference type="Proteomes" id="UP001056336"/>
    </source>
</evidence>
<sequence length="164" mass="17893">MTDGLNAQNAVTIERTFDAPAHLIWQMWTDPEHFSAWYGPTGATIPVAKMDVRVGGTRLICMEVTTPDGPVRMWFTGEYREVIENARLVYTDSVSNADGDIIAPSELGMPAGHPTTTEVRVELEDLGDRTRMVITHVGIPADSPGATGWAMAMSKLAGYIETRA</sequence>
<feature type="domain" description="Activator of Hsp90 ATPase homologue 1/2-like C-terminal" evidence="2">
    <location>
        <begin position="18"/>
        <end position="161"/>
    </location>
</feature>
<dbReference type="RefSeq" id="WP_249773114.1">
    <property type="nucleotide sequence ID" value="NZ_CP097332.1"/>
</dbReference>
<dbReference type="Gene3D" id="3.30.530.20">
    <property type="match status" value="1"/>
</dbReference>
<dbReference type="Proteomes" id="UP001056336">
    <property type="component" value="Chromosome"/>
</dbReference>
<dbReference type="EMBL" id="CP097332">
    <property type="protein sequence ID" value="UQX89218.1"/>
    <property type="molecule type" value="Genomic_DNA"/>
</dbReference>
<comment type="similarity">
    <text evidence="1">Belongs to the AHA1 family.</text>
</comment>
<organism evidence="3 4">
    <name type="scientific">Jatrophihabitans telluris</name>
    <dbReference type="NCBI Taxonomy" id="2038343"/>
    <lineage>
        <taxon>Bacteria</taxon>
        <taxon>Bacillati</taxon>
        <taxon>Actinomycetota</taxon>
        <taxon>Actinomycetes</taxon>
        <taxon>Jatrophihabitantales</taxon>
        <taxon>Jatrophihabitantaceae</taxon>
        <taxon>Jatrophihabitans</taxon>
    </lineage>
</organism>
<dbReference type="Pfam" id="PF08327">
    <property type="entry name" value="AHSA1"/>
    <property type="match status" value="1"/>
</dbReference>
<dbReference type="CDD" id="cd07814">
    <property type="entry name" value="SRPBCC_CalC_Aha1-like"/>
    <property type="match status" value="1"/>
</dbReference>